<sequence length="258" mass="27837">MQTQHLFLIPPMFDTLGSAVARSLAQGQGRLVAAGYGMAALGPVEGAGVIVDQAIFGRAGAGLKGFFPLAGARARAMAEMLDGPVGRIVVPMMALDQAYPMLWRQQAIRRVMPDFDGLGPKFCRFKRGWAEVVEDLIAAFAPEEVVVLHAPVSSAQVLSALVPDAGLAAIEPVSNVIPDTAIAMLQRLYRQGVEVPPKQVMRMIEQHQHALQPAPLAQFAPEDRAEMRRHFATEMERLAAMPHVRIGLDGLDFANAAQ</sequence>
<name>A0A1N7M514_9RHOB</name>
<dbReference type="STRING" id="453582.SAMN05421580_105111"/>
<evidence type="ECO:0000313" key="1">
    <source>
        <dbReference type="EMBL" id="SIS81041.1"/>
    </source>
</evidence>
<accession>A0A1N7M514</accession>
<reference evidence="2" key="1">
    <citation type="submission" date="2017-01" db="EMBL/GenBank/DDBJ databases">
        <authorList>
            <person name="Varghese N."/>
            <person name="Submissions S."/>
        </authorList>
    </citation>
    <scope>NUCLEOTIDE SEQUENCE [LARGE SCALE GENOMIC DNA]</scope>
    <source>
        <strain evidence="2">DSM 19945</strain>
    </source>
</reference>
<dbReference type="Proteomes" id="UP000186221">
    <property type="component" value="Unassembled WGS sequence"/>
</dbReference>
<protein>
    <submittedName>
        <fullName evidence="1">Uncharacterized protein</fullName>
    </submittedName>
</protein>
<dbReference type="AlphaFoldDB" id="A0A1N7M514"/>
<organism evidence="1 2">
    <name type="scientific">Rhodobacter aestuarii</name>
    <dbReference type="NCBI Taxonomy" id="453582"/>
    <lineage>
        <taxon>Bacteria</taxon>
        <taxon>Pseudomonadati</taxon>
        <taxon>Pseudomonadota</taxon>
        <taxon>Alphaproteobacteria</taxon>
        <taxon>Rhodobacterales</taxon>
        <taxon>Rhodobacter group</taxon>
        <taxon>Rhodobacter</taxon>
    </lineage>
</organism>
<keyword evidence="2" id="KW-1185">Reference proteome</keyword>
<evidence type="ECO:0000313" key="2">
    <source>
        <dbReference type="Proteomes" id="UP000186221"/>
    </source>
</evidence>
<dbReference type="EMBL" id="FTOG01000005">
    <property type="protein sequence ID" value="SIS81041.1"/>
    <property type="molecule type" value="Genomic_DNA"/>
</dbReference>
<gene>
    <name evidence="1" type="ORF">SAMN05421580_105111</name>
</gene>
<proteinExistence type="predicted"/>